<organism evidence="3 4">
    <name type="scientific">Marasmius crinis-equi</name>
    <dbReference type="NCBI Taxonomy" id="585013"/>
    <lineage>
        <taxon>Eukaryota</taxon>
        <taxon>Fungi</taxon>
        <taxon>Dikarya</taxon>
        <taxon>Basidiomycota</taxon>
        <taxon>Agaricomycotina</taxon>
        <taxon>Agaricomycetes</taxon>
        <taxon>Agaricomycetidae</taxon>
        <taxon>Agaricales</taxon>
        <taxon>Marasmiineae</taxon>
        <taxon>Marasmiaceae</taxon>
        <taxon>Marasmius</taxon>
    </lineage>
</organism>
<accession>A0ABR3FAD0</accession>
<name>A0ABR3FAD0_9AGAR</name>
<reference evidence="3 4" key="1">
    <citation type="submission" date="2024-02" db="EMBL/GenBank/DDBJ databases">
        <title>A draft genome for the cacao thread blight pathogen Marasmius crinis-equi.</title>
        <authorList>
            <person name="Cohen S.P."/>
            <person name="Baruah I.K."/>
            <person name="Amoako-Attah I."/>
            <person name="Bukari Y."/>
            <person name="Meinhardt L.W."/>
            <person name="Bailey B.A."/>
        </authorList>
    </citation>
    <scope>NUCLEOTIDE SEQUENCE [LARGE SCALE GENOMIC DNA]</scope>
    <source>
        <strain evidence="3 4">GH-76</strain>
    </source>
</reference>
<comment type="caution">
    <text evidence="3">The sequence shown here is derived from an EMBL/GenBank/DDBJ whole genome shotgun (WGS) entry which is preliminary data.</text>
</comment>
<sequence>MFLQRTLLRLFRVTIRIVILWLLALALYIAIPSIPHSDASIAASLESGHTITRVFDMQKFFGHTSFAFRWSFIMQFKYLHDADTGLKTLMFGGGYDPLDKINAFLEGPLAKPNIPVPYYNISLEDFGHLSQPEPIELLIPTGDHDGLVPPFNIDIADATSLFWWNGHDADPLQFRMRSIPEEKLLEIWPDSSYWDQSDTGSPPSTYPLLSLKLSEDGTPHNFTFPPSPHSSSPSLTYPLRLGLLSFLVPFGVIGILLSSVFSGIFHGMLEIISLLLNIAALGVICIAVYGVYWWVRNERPRMSVSLTDVREVLDNTLDNVRMRTEARAQSEVDLEAQNTAGDASTEVREQERVEEATPKEDKAKEEK</sequence>
<evidence type="ECO:0000313" key="3">
    <source>
        <dbReference type="EMBL" id="KAL0572231.1"/>
    </source>
</evidence>
<dbReference type="EMBL" id="JBAHYK010000653">
    <property type="protein sequence ID" value="KAL0572231.1"/>
    <property type="molecule type" value="Genomic_DNA"/>
</dbReference>
<keyword evidence="2" id="KW-0472">Membrane</keyword>
<protein>
    <submittedName>
        <fullName evidence="3">Uncharacterized protein</fullName>
    </submittedName>
</protein>
<feature type="compositionally biased region" description="Basic and acidic residues" evidence="1">
    <location>
        <begin position="345"/>
        <end position="367"/>
    </location>
</feature>
<evidence type="ECO:0000313" key="4">
    <source>
        <dbReference type="Proteomes" id="UP001465976"/>
    </source>
</evidence>
<keyword evidence="4" id="KW-1185">Reference proteome</keyword>
<proteinExistence type="predicted"/>
<feature type="transmembrane region" description="Helical" evidence="2">
    <location>
        <begin position="241"/>
        <end position="265"/>
    </location>
</feature>
<evidence type="ECO:0000256" key="2">
    <source>
        <dbReference type="SAM" id="Phobius"/>
    </source>
</evidence>
<keyword evidence="2" id="KW-1133">Transmembrane helix</keyword>
<keyword evidence="2" id="KW-0812">Transmembrane</keyword>
<feature type="region of interest" description="Disordered" evidence="1">
    <location>
        <begin position="328"/>
        <end position="367"/>
    </location>
</feature>
<dbReference type="Proteomes" id="UP001465976">
    <property type="component" value="Unassembled WGS sequence"/>
</dbReference>
<feature type="transmembrane region" description="Helical" evidence="2">
    <location>
        <begin position="271"/>
        <end position="295"/>
    </location>
</feature>
<gene>
    <name evidence="3" type="ORF">V5O48_009739</name>
</gene>
<evidence type="ECO:0000256" key="1">
    <source>
        <dbReference type="SAM" id="MobiDB-lite"/>
    </source>
</evidence>
<feature type="transmembrane region" description="Helical" evidence="2">
    <location>
        <begin position="13"/>
        <end position="31"/>
    </location>
</feature>